<accession>L8GG21</accession>
<dbReference type="VEuPathDB" id="AmoebaDB:ACA1_363180"/>
<organism evidence="2 3">
    <name type="scientific">Acanthamoeba castellanii (strain ATCC 30010 / Neff)</name>
    <dbReference type="NCBI Taxonomy" id="1257118"/>
    <lineage>
        <taxon>Eukaryota</taxon>
        <taxon>Amoebozoa</taxon>
        <taxon>Discosea</taxon>
        <taxon>Longamoebia</taxon>
        <taxon>Centramoebida</taxon>
        <taxon>Acanthamoebidae</taxon>
        <taxon>Acanthamoeba</taxon>
    </lineage>
</organism>
<dbReference type="AlphaFoldDB" id="L8GG21"/>
<evidence type="ECO:0000313" key="3">
    <source>
        <dbReference type="Proteomes" id="UP000011083"/>
    </source>
</evidence>
<protein>
    <submittedName>
        <fullName evidence="2">Uncharacterized protein</fullName>
    </submittedName>
</protein>
<dbReference type="KEGG" id="acan:ACA1_363180"/>
<dbReference type="Proteomes" id="UP000011083">
    <property type="component" value="Unassembled WGS sequence"/>
</dbReference>
<dbReference type="GeneID" id="14912268"/>
<reference evidence="2 3" key="1">
    <citation type="journal article" date="2013" name="Genome Biol.">
        <title>Genome of Acanthamoeba castellanii highlights extensive lateral gene transfer and early evolution of tyrosine kinase signaling.</title>
        <authorList>
            <person name="Clarke M."/>
            <person name="Lohan A.J."/>
            <person name="Liu B."/>
            <person name="Lagkouvardos I."/>
            <person name="Roy S."/>
            <person name="Zafar N."/>
            <person name="Bertelli C."/>
            <person name="Schilde C."/>
            <person name="Kianianmomeni A."/>
            <person name="Burglin T.R."/>
            <person name="Frech C."/>
            <person name="Turcotte B."/>
            <person name="Kopec K.O."/>
            <person name="Synnott J.M."/>
            <person name="Choo C."/>
            <person name="Paponov I."/>
            <person name="Finkler A."/>
            <person name="Soon Heng Tan C."/>
            <person name="Hutchins A.P."/>
            <person name="Weinmeier T."/>
            <person name="Rattei T."/>
            <person name="Chu J.S."/>
            <person name="Gimenez G."/>
            <person name="Irimia M."/>
            <person name="Rigden D.J."/>
            <person name="Fitzpatrick D.A."/>
            <person name="Lorenzo-Morales J."/>
            <person name="Bateman A."/>
            <person name="Chiu C.H."/>
            <person name="Tang P."/>
            <person name="Hegemann P."/>
            <person name="Fromm H."/>
            <person name="Raoult D."/>
            <person name="Greub G."/>
            <person name="Miranda-Saavedra D."/>
            <person name="Chen N."/>
            <person name="Nash P."/>
            <person name="Ginger M.L."/>
            <person name="Horn M."/>
            <person name="Schaap P."/>
            <person name="Caler L."/>
            <person name="Loftus B."/>
        </authorList>
    </citation>
    <scope>NUCLEOTIDE SEQUENCE [LARGE SCALE GENOMIC DNA]</scope>
    <source>
        <strain evidence="2 3">Neff</strain>
    </source>
</reference>
<dbReference type="EMBL" id="KB008147">
    <property type="protein sequence ID" value="ELR11819.1"/>
    <property type="molecule type" value="Genomic_DNA"/>
</dbReference>
<evidence type="ECO:0000313" key="2">
    <source>
        <dbReference type="EMBL" id="ELR11819.1"/>
    </source>
</evidence>
<gene>
    <name evidence="2" type="ORF">ACA1_363180</name>
</gene>
<feature type="region of interest" description="Disordered" evidence="1">
    <location>
        <begin position="85"/>
        <end position="104"/>
    </location>
</feature>
<proteinExistence type="predicted"/>
<dbReference type="RefSeq" id="XP_004333832.1">
    <property type="nucleotide sequence ID" value="XM_004333784.1"/>
</dbReference>
<sequence length="349" mass="38221">MLMASSVREEIDPTVETCLAEVAQDVARWYLFPLITTMPTAGLQLRQHLTGSCGNDVDQNDSELYHFARTACYVAVLAGAEVRRTRPRGREEEEAPRGYTPMEGTEARRLVGAKPPRPYKDDFLGAAHEWIDRYMRRLAGSDQHSAMSPVKRLAFGEWVLSTYLPACDQVMEATTDLSALSICMLAKARAANAYTTAVADYRHRAHGGYPGGGETAAPDMHRAKHQFRHAVASATRRPCALWAYMLHTVCTLYDVAIHEDAANGPSHLHSFLAVTYEMLTDETSLALAGSEPGGCRGQRNQAANMIDELLLLGKAQGDKAGHDSLHSALDKVEDNLGLADAECDETESD</sequence>
<name>L8GG21_ACACF</name>
<keyword evidence="3" id="KW-1185">Reference proteome</keyword>
<evidence type="ECO:0000256" key="1">
    <source>
        <dbReference type="SAM" id="MobiDB-lite"/>
    </source>
</evidence>